<dbReference type="RefSeq" id="WP_091543713.1">
    <property type="nucleotide sequence ID" value="NZ_FONY01000012.1"/>
</dbReference>
<dbReference type="SUPFAM" id="SSF51161">
    <property type="entry name" value="Trimeric LpxA-like enzymes"/>
    <property type="match status" value="1"/>
</dbReference>
<evidence type="ECO:0000256" key="1">
    <source>
        <dbReference type="ARBA" id="ARBA00022490"/>
    </source>
</evidence>
<accession>A0A1I2F3D5</accession>
<sequence>MLHHLAYIHPEAKIGANVTVEPFAYIEADVEIGEGTWIGAHAVIKNGSRIGKNCKIYYGAVISQIPQDLKYEGEQTLTIIGDNTAVREYATISCGTKDRFQTVIGKNCLIMSYAHIAHDCILGNNCIIVNSVQIAGHVVIDDFAVIGGTAAVQQFVRIGKHVMVGGGSLVRKDVPPFIKVAREPLSYVGLNLVGLKRRGFSSEKINELQEVYRTIYLKGYNNSQALHIIENSMPYSIERDEVLDFIKSSKRGIMPASRNGKNALNNGQADEDE</sequence>
<evidence type="ECO:0000256" key="4">
    <source>
        <dbReference type="ARBA" id="ARBA00022679"/>
    </source>
</evidence>
<dbReference type="EMBL" id="FONY01000012">
    <property type="protein sequence ID" value="SFE99218.1"/>
    <property type="molecule type" value="Genomic_DNA"/>
</dbReference>
<dbReference type="GO" id="GO:0016020">
    <property type="term" value="C:membrane"/>
    <property type="evidence" value="ECO:0007669"/>
    <property type="project" value="GOC"/>
</dbReference>
<dbReference type="InterPro" id="IPR011004">
    <property type="entry name" value="Trimer_LpxA-like_sf"/>
</dbReference>
<evidence type="ECO:0000256" key="3">
    <source>
        <dbReference type="ARBA" id="ARBA00022556"/>
    </source>
</evidence>
<dbReference type="GO" id="GO:0008780">
    <property type="term" value="F:acyl-[acyl-carrier-protein]-UDP-N-acetylglucosamine O-acyltransferase activity"/>
    <property type="evidence" value="ECO:0007669"/>
    <property type="project" value="InterPro"/>
</dbReference>
<dbReference type="AlphaFoldDB" id="A0A1I2F3D5"/>
<keyword evidence="1" id="KW-0963">Cytoplasm</keyword>
<dbReference type="InterPro" id="IPR001451">
    <property type="entry name" value="Hexapep"/>
</dbReference>
<dbReference type="PANTHER" id="PTHR43480:SF1">
    <property type="entry name" value="ACYL-[ACYL-CARRIER-PROTEIN]--UDP-N-ACETYLGLUCOSAMINE O-ACYLTRANSFERASE, MITOCHONDRIAL-RELATED"/>
    <property type="match status" value="1"/>
</dbReference>
<dbReference type="Pfam" id="PF13720">
    <property type="entry name" value="Acetyltransf_11"/>
    <property type="match status" value="1"/>
</dbReference>
<keyword evidence="7 9" id="KW-0012">Acyltransferase</keyword>
<dbReference type="OrthoDB" id="9807278at2"/>
<keyword evidence="3" id="KW-0441">Lipid A biosynthesis</keyword>
<dbReference type="CDD" id="cd03351">
    <property type="entry name" value="LbH_UDP-GlcNAc_AT"/>
    <property type="match status" value="1"/>
</dbReference>
<evidence type="ECO:0000313" key="9">
    <source>
        <dbReference type="EMBL" id="SFE99218.1"/>
    </source>
</evidence>
<dbReference type="Pfam" id="PF00132">
    <property type="entry name" value="Hexapep"/>
    <property type="match status" value="2"/>
</dbReference>
<dbReference type="InterPro" id="IPR010137">
    <property type="entry name" value="Lipid_A_LpxA"/>
</dbReference>
<evidence type="ECO:0000256" key="5">
    <source>
        <dbReference type="ARBA" id="ARBA00022737"/>
    </source>
</evidence>
<dbReference type="GO" id="GO:0009245">
    <property type="term" value="P:lipid A biosynthetic process"/>
    <property type="evidence" value="ECO:0007669"/>
    <property type="project" value="UniProtKB-KW"/>
</dbReference>
<dbReference type="STRING" id="1003.SAMN04488541_101237"/>
<keyword evidence="4 9" id="KW-0808">Transferase</keyword>
<evidence type="ECO:0000313" key="10">
    <source>
        <dbReference type="Proteomes" id="UP000199513"/>
    </source>
</evidence>
<organism evidence="9 10">
    <name type="scientific">Thermoflexibacter ruber</name>
    <dbReference type="NCBI Taxonomy" id="1003"/>
    <lineage>
        <taxon>Bacteria</taxon>
        <taxon>Pseudomonadati</taxon>
        <taxon>Bacteroidota</taxon>
        <taxon>Cytophagia</taxon>
        <taxon>Cytophagales</taxon>
        <taxon>Thermoflexibacteraceae</taxon>
        <taxon>Thermoflexibacter</taxon>
    </lineage>
</organism>
<dbReference type="PROSITE" id="PS00101">
    <property type="entry name" value="HEXAPEP_TRANSFERASES"/>
    <property type="match status" value="1"/>
</dbReference>
<keyword evidence="6" id="KW-0443">Lipid metabolism</keyword>
<dbReference type="InterPro" id="IPR037157">
    <property type="entry name" value="Acetyltransf_C_sf"/>
</dbReference>
<dbReference type="Gene3D" id="1.20.1180.10">
    <property type="entry name" value="Udp N-acetylglucosamine O-acyltransferase, C-terminal domain"/>
    <property type="match status" value="1"/>
</dbReference>
<dbReference type="InterPro" id="IPR018357">
    <property type="entry name" value="Hexapep_transf_CS"/>
</dbReference>
<reference evidence="9 10" key="1">
    <citation type="submission" date="2016-10" db="EMBL/GenBank/DDBJ databases">
        <authorList>
            <person name="de Groot N.N."/>
        </authorList>
    </citation>
    <scope>NUCLEOTIDE SEQUENCE [LARGE SCALE GENOMIC DNA]</scope>
    <source>
        <strain>GEY</strain>
        <strain evidence="10">DSM 9560</strain>
    </source>
</reference>
<evidence type="ECO:0000259" key="8">
    <source>
        <dbReference type="Pfam" id="PF13720"/>
    </source>
</evidence>
<evidence type="ECO:0000256" key="2">
    <source>
        <dbReference type="ARBA" id="ARBA00022516"/>
    </source>
</evidence>
<dbReference type="Gene3D" id="2.160.10.10">
    <property type="entry name" value="Hexapeptide repeat proteins"/>
    <property type="match status" value="1"/>
</dbReference>
<evidence type="ECO:0000256" key="6">
    <source>
        <dbReference type="ARBA" id="ARBA00023098"/>
    </source>
</evidence>
<proteinExistence type="predicted"/>
<dbReference type="PANTHER" id="PTHR43480">
    <property type="entry name" value="ACYL-[ACYL-CARRIER-PROTEIN]--UDP-N-ACETYLGLUCOSAMINE O-ACYLTRANSFERASE"/>
    <property type="match status" value="1"/>
</dbReference>
<keyword evidence="2" id="KW-0444">Lipid biosynthesis</keyword>
<keyword evidence="10" id="KW-1185">Reference proteome</keyword>
<protein>
    <submittedName>
        <fullName evidence="9">Acyl-[acyl-carrier-protein]--UDP-N-acetylglucosamine O-acyltransferase</fullName>
    </submittedName>
</protein>
<feature type="domain" description="UDP N-acetylglucosamine O-acyltransferase C-terminal" evidence="8">
    <location>
        <begin position="173"/>
        <end position="254"/>
    </location>
</feature>
<dbReference type="InterPro" id="IPR029098">
    <property type="entry name" value="Acetyltransf_C"/>
</dbReference>
<evidence type="ECO:0000256" key="7">
    <source>
        <dbReference type="ARBA" id="ARBA00023315"/>
    </source>
</evidence>
<dbReference type="NCBIfam" id="NF003657">
    <property type="entry name" value="PRK05289.1"/>
    <property type="match status" value="1"/>
</dbReference>
<dbReference type="PIRSF" id="PIRSF000456">
    <property type="entry name" value="UDP-GlcNAc_acltr"/>
    <property type="match status" value="1"/>
</dbReference>
<dbReference type="NCBIfam" id="TIGR01852">
    <property type="entry name" value="lipid_A_lpxA"/>
    <property type="match status" value="1"/>
</dbReference>
<gene>
    <name evidence="9" type="ORF">SAMN04488541_101237</name>
</gene>
<dbReference type="Proteomes" id="UP000199513">
    <property type="component" value="Unassembled WGS sequence"/>
</dbReference>
<keyword evidence="5" id="KW-0677">Repeat</keyword>
<name>A0A1I2F3D5_9BACT</name>